<feature type="non-terminal residue" evidence="1">
    <location>
        <position position="63"/>
    </location>
</feature>
<name>A0A382S4G1_9ZZZZ</name>
<organism evidence="1">
    <name type="scientific">marine metagenome</name>
    <dbReference type="NCBI Taxonomy" id="408172"/>
    <lineage>
        <taxon>unclassified sequences</taxon>
        <taxon>metagenomes</taxon>
        <taxon>ecological metagenomes</taxon>
    </lineage>
</organism>
<protein>
    <submittedName>
        <fullName evidence="1">Uncharacterized protein</fullName>
    </submittedName>
</protein>
<reference evidence="1" key="1">
    <citation type="submission" date="2018-05" db="EMBL/GenBank/DDBJ databases">
        <authorList>
            <person name="Lanie J.A."/>
            <person name="Ng W.-L."/>
            <person name="Kazmierczak K.M."/>
            <person name="Andrzejewski T.M."/>
            <person name="Davidsen T.M."/>
            <person name="Wayne K.J."/>
            <person name="Tettelin H."/>
            <person name="Glass J.I."/>
            <person name="Rusch D."/>
            <person name="Podicherti R."/>
            <person name="Tsui H.-C.T."/>
            <person name="Winkler M.E."/>
        </authorList>
    </citation>
    <scope>NUCLEOTIDE SEQUENCE</scope>
</reference>
<dbReference type="EMBL" id="UINC01126374">
    <property type="protein sequence ID" value="SVD04814.1"/>
    <property type="molecule type" value="Genomic_DNA"/>
</dbReference>
<proteinExistence type="predicted"/>
<accession>A0A382S4G1</accession>
<sequence length="63" mass="7439">MKYNLVSKHSKEVVHTVDLASGVGISGARTYFIGSKKLDEKEFDKLWDVKYYKMSKNPIRWWE</sequence>
<dbReference type="AlphaFoldDB" id="A0A382S4G1"/>
<gene>
    <name evidence="1" type="ORF">METZ01_LOCUS357668</name>
</gene>
<evidence type="ECO:0000313" key="1">
    <source>
        <dbReference type="EMBL" id="SVD04814.1"/>
    </source>
</evidence>